<sequence>MANSEEDTKMLTVFKGVYAYVHGEFAGMTRRRIQRLVEQGGGKVINKLDNPKITHMILSPQLWSRHGTGWADLTIRRTIRANEENKTELDENYNRVWLLPLEWLTESLEKKKRLDERMHDYECTKNEQQNKKYGCKSRFGRGERKKYEREKAIAAEIAAQRKIEAEGINVDEQAFSGLFTVPNKGSLSSDQVKHSPQAHQEAKNNKLLPSTLKPNTPAEFAELATKNGSKQAAQKKEKRAKLLKAAERRETKKAKPAKISFAERKSTPAANSTAPGASSSSQTAPQTAPHRPVVQEVTRAQSKPGSRGVGTSRPFPQQFSLPSFGPAPTTTSSASASTSSSKAGEKRGADAHQLSHADSDVPLAQQVAKKRKLTSVAPSSDIGWTVKSTGMPSSEIYLLDSDY</sequence>
<evidence type="ECO:0000256" key="1">
    <source>
        <dbReference type="SAM" id="MobiDB-lite"/>
    </source>
</evidence>
<dbReference type="SUPFAM" id="SSF52113">
    <property type="entry name" value="BRCT domain"/>
    <property type="match status" value="1"/>
</dbReference>
<reference evidence="3 4" key="1">
    <citation type="submission" date="2019-07" db="EMBL/GenBank/DDBJ databases">
        <title>Rhodotorula toruloides NBRC10032 genome sequencing.</title>
        <authorList>
            <person name="Shida Y."/>
            <person name="Takaku H."/>
            <person name="Ogasawara W."/>
            <person name="Mori K."/>
        </authorList>
    </citation>
    <scope>NUCLEOTIDE SEQUENCE [LARGE SCALE GENOMIC DNA]</scope>
    <source>
        <strain evidence="3 4">NBRC10032</strain>
    </source>
</reference>
<dbReference type="PROSITE" id="PS50172">
    <property type="entry name" value="BRCT"/>
    <property type="match status" value="1"/>
</dbReference>
<organism evidence="3 4">
    <name type="scientific">Rhodotorula toruloides</name>
    <name type="common">Yeast</name>
    <name type="synonym">Rhodosporidium toruloides</name>
    <dbReference type="NCBI Taxonomy" id="5286"/>
    <lineage>
        <taxon>Eukaryota</taxon>
        <taxon>Fungi</taxon>
        <taxon>Dikarya</taxon>
        <taxon>Basidiomycota</taxon>
        <taxon>Pucciniomycotina</taxon>
        <taxon>Microbotryomycetes</taxon>
        <taxon>Sporidiobolales</taxon>
        <taxon>Sporidiobolaceae</taxon>
        <taxon>Rhodotorula</taxon>
    </lineage>
</organism>
<dbReference type="EMBL" id="BJWK01000001">
    <property type="protein sequence ID" value="GEM06257.1"/>
    <property type="molecule type" value="Genomic_DNA"/>
</dbReference>
<dbReference type="InterPro" id="IPR001357">
    <property type="entry name" value="BRCT_dom"/>
</dbReference>
<dbReference type="SMART" id="SM00292">
    <property type="entry name" value="BRCT"/>
    <property type="match status" value="1"/>
</dbReference>
<evidence type="ECO:0000313" key="3">
    <source>
        <dbReference type="EMBL" id="GEM06257.1"/>
    </source>
</evidence>
<feature type="compositionally biased region" description="Low complexity" evidence="1">
    <location>
        <begin position="267"/>
        <end position="289"/>
    </location>
</feature>
<dbReference type="InterPro" id="IPR036420">
    <property type="entry name" value="BRCT_dom_sf"/>
</dbReference>
<comment type="caution">
    <text evidence="3">The sequence shown here is derived from an EMBL/GenBank/DDBJ whole genome shotgun (WGS) entry which is preliminary data.</text>
</comment>
<dbReference type="Gene3D" id="3.40.50.10190">
    <property type="entry name" value="BRCT domain"/>
    <property type="match status" value="1"/>
</dbReference>
<feature type="region of interest" description="Disordered" evidence="1">
    <location>
        <begin position="186"/>
        <end position="388"/>
    </location>
</feature>
<dbReference type="Pfam" id="PF00533">
    <property type="entry name" value="BRCT"/>
    <property type="match status" value="1"/>
</dbReference>
<accession>A0A511K7I4</accession>
<dbReference type="OrthoDB" id="2526852at2759"/>
<evidence type="ECO:0000313" key="4">
    <source>
        <dbReference type="Proteomes" id="UP000321518"/>
    </source>
</evidence>
<protein>
    <submittedName>
        <fullName evidence="3">Serine/arginine repetitive matrix protein 2</fullName>
    </submittedName>
</protein>
<gene>
    <name evidence="3" type="ORF">Rt10032_c01g0274</name>
</gene>
<feature type="domain" description="BRCT" evidence="2">
    <location>
        <begin position="9"/>
        <end position="121"/>
    </location>
</feature>
<dbReference type="Proteomes" id="UP000321518">
    <property type="component" value="Unassembled WGS sequence"/>
</dbReference>
<feature type="compositionally biased region" description="Low complexity" evidence="1">
    <location>
        <begin position="329"/>
        <end position="341"/>
    </location>
</feature>
<feature type="compositionally biased region" description="Basic and acidic residues" evidence="1">
    <location>
        <begin position="343"/>
        <end position="359"/>
    </location>
</feature>
<name>A0A511K7I4_RHOTO</name>
<evidence type="ECO:0000259" key="2">
    <source>
        <dbReference type="PROSITE" id="PS50172"/>
    </source>
</evidence>
<proteinExistence type="predicted"/>
<dbReference type="AlphaFoldDB" id="A0A511K7I4"/>